<organism evidence="2 3">
    <name type="scientific">Microbacterium phage Wesak</name>
    <dbReference type="NCBI Taxonomy" id="2653751"/>
    <lineage>
        <taxon>Viruses</taxon>
        <taxon>Duplodnaviria</taxon>
        <taxon>Heunggongvirae</taxon>
        <taxon>Uroviricota</taxon>
        <taxon>Caudoviricetes</taxon>
        <taxon>Eekayvirinae</taxon>
        <taxon>Tinytimothyvirus</taxon>
        <taxon>Tinytimothyvirus tinytimothy</taxon>
    </lineage>
</organism>
<accession>A0A5Q2WH49</accession>
<gene>
    <name evidence="2" type="primary">49</name>
    <name evidence="2" type="ORF">SEA_WESAK_49</name>
</gene>
<dbReference type="EMBL" id="MN369747">
    <property type="protein sequence ID" value="QGH78690.1"/>
    <property type="molecule type" value="Genomic_DNA"/>
</dbReference>
<feature type="coiled-coil region" evidence="1">
    <location>
        <begin position="10"/>
        <end position="59"/>
    </location>
</feature>
<keyword evidence="1" id="KW-0175">Coiled coil</keyword>
<sequence length="114" mass="12234">MTAAADKTAEDKAKKAVEDAEKKAAKIVEDAEKKAAKIIEDAEAKAAELEETGDETDGEEVEEDANDLLNRAWTKLADALDDGVAKSQVLGALTSVQLRAREVVLEHTARRSAE</sequence>
<proteinExistence type="predicted"/>
<evidence type="ECO:0000256" key="1">
    <source>
        <dbReference type="SAM" id="Coils"/>
    </source>
</evidence>
<reference evidence="2 3" key="1">
    <citation type="submission" date="2019-08" db="EMBL/GenBank/DDBJ databases">
        <authorList>
            <person name="Duffy I."/>
            <person name="Kerns H.R."/>
            <person name="Brown C.R."/>
            <person name="Ouellette L.A."/>
            <person name="Showers K.M."/>
            <person name="Katz E.L."/>
            <person name="Gemmati A.M."/>
            <person name="Ogueke L.I."/>
            <person name="Latalladi V.L."/>
            <person name="Duncan J."/>
            <person name="Molloy S.D."/>
            <person name="Garlena R.A."/>
            <person name="Russell D.A."/>
            <person name="Pope W.H."/>
            <person name="Jacobs-Sera D."/>
            <person name="Hatfull G.F."/>
        </authorList>
    </citation>
    <scope>NUCLEOTIDE SEQUENCE [LARGE SCALE GENOMIC DNA]</scope>
</reference>
<evidence type="ECO:0000313" key="2">
    <source>
        <dbReference type="EMBL" id="QGH78690.1"/>
    </source>
</evidence>
<protein>
    <submittedName>
        <fullName evidence="2">Uncharacterized protein</fullName>
    </submittedName>
</protein>
<dbReference type="Gene3D" id="1.20.5.2950">
    <property type="match status" value="1"/>
</dbReference>
<evidence type="ECO:0000313" key="3">
    <source>
        <dbReference type="Proteomes" id="UP000410540"/>
    </source>
</evidence>
<name>A0A5Q2WH49_9CAUD</name>
<dbReference type="Proteomes" id="UP000410540">
    <property type="component" value="Segment"/>
</dbReference>